<evidence type="ECO:0000313" key="3">
    <source>
        <dbReference type="EMBL" id="TXE13042.1"/>
    </source>
</evidence>
<feature type="compositionally biased region" description="Low complexity" evidence="1">
    <location>
        <begin position="119"/>
        <end position="150"/>
    </location>
</feature>
<feature type="compositionally biased region" description="Low complexity" evidence="1">
    <location>
        <begin position="161"/>
        <end position="172"/>
    </location>
</feature>
<feature type="compositionally biased region" description="Low complexity" evidence="1">
    <location>
        <begin position="190"/>
        <end position="203"/>
    </location>
</feature>
<dbReference type="Proteomes" id="UP000321790">
    <property type="component" value="Unassembled WGS sequence"/>
</dbReference>
<protein>
    <recommendedName>
        <fullName evidence="5">PorT family protein</fullName>
    </recommendedName>
</protein>
<feature type="region of interest" description="Disordered" evidence="1">
    <location>
        <begin position="79"/>
        <end position="214"/>
    </location>
</feature>
<evidence type="ECO:0008006" key="5">
    <source>
        <dbReference type="Google" id="ProtNLM"/>
    </source>
</evidence>
<accession>A0A5C7B5B2</accession>
<dbReference type="AlphaFoldDB" id="A0A5C7B5B2"/>
<comment type="caution">
    <text evidence="3">The sequence shown here is derived from an EMBL/GenBank/DDBJ whole genome shotgun (WGS) entry which is preliminary data.</text>
</comment>
<reference evidence="4" key="1">
    <citation type="submission" date="2019-08" db="EMBL/GenBank/DDBJ databases">
        <title>Seonamhaeicola sediminis sp. nov., isolated from marine sediment.</title>
        <authorList>
            <person name="Cao W.R."/>
        </authorList>
    </citation>
    <scope>NUCLEOTIDE SEQUENCE [LARGE SCALE GENOMIC DNA]</scope>
    <source>
        <strain evidence="4">Gy8</strain>
    </source>
</reference>
<organism evidence="3 4">
    <name type="scientific">Seonamhaeicola algicola</name>
    <dbReference type="NCBI Taxonomy" id="1719036"/>
    <lineage>
        <taxon>Bacteria</taxon>
        <taxon>Pseudomonadati</taxon>
        <taxon>Bacteroidota</taxon>
        <taxon>Flavobacteriia</taxon>
        <taxon>Flavobacteriales</taxon>
        <taxon>Flavobacteriaceae</taxon>
    </lineage>
</organism>
<feature type="transmembrane region" description="Helical" evidence="2">
    <location>
        <begin position="46"/>
        <end position="65"/>
    </location>
</feature>
<keyword evidence="2" id="KW-0812">Transmembrane</keyword>
<dbReference type="EMBL" id="VOSC01000012">
    <property type="protein sequence ID" value="TXE13042.1"/>
    <property type="molecule type" value="Genomic_DNA"/>
</dbReference>
<evidence type="ECO:0000313" key="4">
    <source>
        <dbReference type="Proteomes" id="UP000321790"/>
    </source>
</evidence>
<evidence type="ECO:0000256" key="1">
    <source>
        <dbReference type="SAM" id="MobiDB-lite"/>
    </source>
</evidence>
<name>A0A5C7B5B2_9FLAO</name>
<keyword evidence="2" id="KW-1133">Transmembrane helix</keyword>
<dbReference type="RefSeq" id="WP_147132083.1">
    <property type="nucleotide sequence ID" value="NZ_VOSC01000012.1"/>
</dbReference>
<sequence length="494" mass="54713">MSDKKHIDRLFQERFKDFEAAPSDAVWKHIEANLNKKKKKRIIPIWWRYAGAAALLLLLLTIGFLTNSNKNETPIKVVDTEKTNNNSNTPKTKTPATNTPNTSIANTNDENAVDKMQPSNNTLKNNYNSNKNTRTKNNITSTKSSVSKKGNLTKNKQVIANNTTPQTTKNNTHVASSNVVEENKTKTLQNNTSKTSNINNKNIAKAKKSSEENNTKLIVENTSENKKETLTIEEALEKNKELLTKENNKKRWQVAANAAPVYFNTLGEGSSIDPQFTNNAKSGEINMSYGITASYAFNDKIKIRSGINKVNLGYNTNDVVLFQTAGISAQSSFANVSSNNNSNRDSDVANVASSSVSIISQTTLKSVPESFIASETTLNQSLGYIEVPLEIQYALINKKFGVNVIGGFSSFFLNDNSMYSESNTGQRILLGEATNLNKISYSANFGLGLNYKFSETFDLNLEPMFKYQINTFNNTSGNFTPFIIGVYTGFAIKF</sequence>
<feature type="compositionally biased region" description="Low complexity" evidence="1">
    <location>
        <begin position="83"/>
        <end position="102"/>
    </location>
</feature>
<proteinExistence type="predicted"/>
<gene>
    <name evidence="3" type="ORF">FUA26_04410</name>
</gene>
<evidence type="ECO:0000256" key="2">
    <source>
        <dbReference type="SAM" id="Phobius"/>
    </source>
</evidence>
<keyword evidence="2" id="KW-0472">Membrane</keyword>
<keyword evidence="4" id="KW-1185">Reference proteome</keyword>
<dbReference type="OrthoDB" id="1113942at2"/>